<comment type="caution">
    <text evidence="2">The sequence shown here is derived from an EMBL/GenBank/DDBJ whole genome shotgun (WGS) entry which is preliminary data.</text>
</comment>
<proteinExistence type="predicted"/>
<dbReference type="Proteomes" id="UP001596282">
    <property type="component" value="Unassembled WGS sequence"/>
</dbReference>
<dbReference type="EMBL" id="JBHSSC010000043">
    <property type="protein sequence ID" value="MFC6182068.1"/>
    <property type="molecule type" value="Genomic_DNA"/>
</dbReference>
<evidence type="ECO:0000313" key="2">
    <source>
        <dbReference type="EMBL" id="MFC6182068.1"/>
    </source>
</evidence>
<dbReference type="RefSeq" id="WP_379832550.1">
    <property type="nucleotide sequence ID" value="NZ_JBHSSC010000043.1"/>
</dbReference>
<dbReference type="Pfam" id="PF02627">
    <property type="entry name" value="CMD"/>
    <property type="match status" value="1"/>
</dbReference>
<dbReference type="PANTHER" id="PTHR33570:SF10">
    <property type="entry name" value="GAMMA-CARBOXYMUCONOLACTONE DECARBOXYLASE"/>
    <property type="match status" value="1"/>
</dbReference>
<evidence type="ECO:0000259" key="1">
    <source>
        <dbReference type="Pfam" id="PF02627"/>
    </source>
</evidence>
<dbReference type="InterPro" id="IPR029032">
    <property type="entry name" value="AhpD-like"/>
</dbReference>
<feature type="domain" description="Carboxymuconolactone decarboxylase-like" evidence="1">
    <location>
        <begin position="31"/>
        <end position="116"/>
    </location>
</feature>
<name>A0ABW1S2N2_9LACO</name>
<keyword evidence="3" id="KW-1185">Reference proteome</keyword>
<organism evidence="2 3">
    <name type="scientific">Lactiplantibacillus daowaiensis</name>
    <dbReference type="NCBI Taxonomy" id="2559918"/>
    <lineage>
        <taxon>Bacteria</taxon>
        <taxon>Bacillati</taxon>
        <taxon>Bacillota</taxon>
        <taxon>Bacilli</taxon>
        <taxon>Lactobacillales</taxon>
        <taxon>Lactobacillaceae</taxon>
        <taxon>Lactiplantibacillus</taxon>
    </lineage>
</organism>
<dbReference type="Gene3D" id="1.20.1290.10">
    <property type="entry name" value="AhpD-like"/>
    <property type="match status" value="1"/>
</dbReference>
<accession>A0ABW1S2N2</accession>
<dbReference type="SUPFAM" id="SSF69118">
    <property type="entry name" value="AhpD-like"/>
    <property type="match status" value="1"/>
</dbReference>
<evidence type="ECO:0000313" key="3">
    <source>
        <dbReference type="Proteomes" id="UP001596282"/>
    </source>
</evidence>
<dbReference type="InterPro" id="IPR052512">
    <property type="entry name" value="4CMD/NDH-1_regulator"/>
</dbReference>
<dbReference type="PANTHER" id="PTHR33570">
    <property type="entry name" value="4-CARBOXYMUCONOLACTONE DECARBOXYLASE FAMILY PROTEIN"/>
    <property type="match status" value="1"/>
</dbReference>
<reference evidence="3" key="1">
    <citation type="journal article" date="2019" name="Int. J. Syst. Evol. Microbiol.">
        <title>The Global Catalogue of Microorganisms (GCM) 10K type strain sequencing project: providing services to taxonomists for standard genome sequencing and annotation.</title>
        <authorList>
            <consortium name="The Broad Institute Genomics Platform"/>
            <consortium name="The Broad Institute Genome Sequencing Center for Infectious Disease"/>
            <person name="Wu L."/>
            <person name="Ma J."/>
        </authorList>
    </citation>
    <scope>NUCLEOTIDE SEQUENCE [LARGE SCALE GENOMIC DNA]</scope>
    <source>
        <strain evidence="3">CCM 8933</strain>
    </source>
</reference>
<protein>
    <submittedName>
        <fullName evidence="2">Carboxymuconolactone decarboxylase family protein</fullName>
    </submittedName>
</protein>
<dbReference type="InterPro" id="IPR003779">
    <property type="entry name" value="CMD-like"/>
</dbReference>
<gene>
    <name evidence="2" type="ORF">ACFP5Y_12605</name>
</gene>
<sequence length="122" mass="13063">MTRLAQGKARLAQVDAAAADDVMASLATIAPDVGKYILEFAFGDIYTRPGLDLKQRELVTITSLLTQGDTANQLQVHLNGCLNVGLTQTEVIEAMIQCLPYVGFPKVLNAITVAKDVFAARA</sequence>